<dbReference type="NCBIfam" id="TIGR02937">
    <property type="entry name" value="sigma70-ECF"/>
    <property type="match status" value="1"/>
</dbReference>
<keyword evidence="3" id="KW-0238">DNA-binding</keyword>
<name>A0A8E2I4N7_9BACI</name>
<keyword evidence="7" id="KW-1185">Reference proteome</keyword>
<evidence type="ECO:0000313" key="6">
    <source>
        <dbReference type="EMBL" id="OOP66282.1"/>
    </source>
</evidence>
<dbReference type="InterPro" id="IPR007630">
    <property type="entry name" value="RNA_pol_sigma70_r4"/>
</dbReference>
<dbReference type="GO" id="GO:0016987">
    <property type="term" value="F:sigma factor activity"/>
    <property type="evidence" value="ECO:0007669"/>
    <property type="project" value="UniProtKB-KW"/>
</dbReference>
<dbReference type="InterPro" id="IPR014284">
    <property type="entry name" value="RNA_pol_sigma-70_dom"/>
</dbReference>
<dbReference type="Gene3D" id="1.20.140.160">
    <property type="match status" value="1"/>
</dbReference>
<accession>A0A8E2I4N7</accession>
<proteinExistence type="predicted"/>
<keyword evidence="1" id="KW-0805">Transcription regulation</keyword>
<sequence>MVKSILLKNNILDNNLLRTFLEDENHFELFEKAINDPSKENKLKVENAFNNYYLQIRKFTYLNSLIRIYSIDFEKKERKMKQRYSLILDQPIDSSNNEHASTHLSLYSDNENTREQYHSLYEAISDEKLFAALDQLTQFQYKVLELIYHRELTRSEVANLFNTSPQNISNTHRKAIIKLKNYLRSDDSES</sequence>
<keyword evidence="4" id="KW-0804">Transcription</keyword>
<evidence type="ECO:0000256" key="3">
    <source>
        <dbReference type="ARBA" id="ARBA00023125"/>
    </source>
</evidence>
<evidence type="ECO:0000259" key="5">
    <source>
        <dbReference type="Pfam" id="PF04545"/>
    </source>
</evidence>
<dbReference type="GO" id="GO:0003677">
    <property type="term" value="F:DNA binding"/>
    <property type="evidence" value="ECO:0007669"/>
    <property type="project" value="UniProtKB-KW"/>
</dbReference>
<dbReference type="GO" id="GO:0006352">
    <property type="term" value="P:DNA-templated transcription initiation"/>
    <property type="evidence" value="ECO:0007669"/>
    <property type="project" value="InterPro"/>
</dbReference>
<evidence type="ECO:0000313" key="7">
    <source>
        <dbReference type="Proteomes" id="UP000189761"/>
    </source>
</evidence>
<dbReference type="EMBL" id="MTLA01000337">
    <property type="protein sequence ID" value="OOP66282.1"/>
    <property type="molecule type" value="Genomic_DNA"/>
</dbReference>
<comment type="caution">
    <text evidence="6">The sequence shown here is derived from an EMBL/GenBank/DDBJ whole genome shotgun (WGS) entry which is preliminary data.</text>
</comment>
<protein>
    <recommendedName>
        <fullName evidence="5">RNA polymerase sigma-70 region 4 domain-containing protein</fullName>
    </recommendedName>
</protein>
<evidence type="ECO:0000256" key="1">
    <source>
        <dbReference type="ARBA" id="ARBA00023015"/>
    </source>
</evidence>
<feature type="domain" description="RNA polymerase sigma-70 region 4" evidence="5">
    <location>
        <begin position="132"/>
        <end position="180"/>
    </location>
</feature>
<keyword evidence="2" id="KW-0731">Sigma factor</keyword>
<dbReference type="PANTHER" id="PTHR30385">
    <property type="entry name" value="SIGMA FACTOR F FLAGELLAR"/>
    <property type="match status" value="1"/>
</dbReference>
<dbReference type="SUPFAM" id="SSF88659">
    <property type="entry name" value="Sigma3 and sigma4 domains of RNA polymerase sigma factors"/>
    <property type="match status" value="1"/>
</dbReference>
<dbReference type="Pfam" id="PF04545">
    <property type="entry name" value="Sigma70_r4"/>
    <property type="match status" value="1"/>
</dbReference>
<evidence type="ECO:0000256" key="2">
    <source>
        <dbReference type="ARBA" id="ARBA00023082"/>
    </source>
</evidence>
<gene>
    <name evidence="6" type="ORF">BWZ43_21825</name>
</gene>
<evidence type="ECO:0000256" key="4">
    <source>
        <dbReference type="ARBA" id="ARBA00023163"/>
    </source>
</evidence>
<dbReference type="Proteomes" id="UP000189761">
    <property type="component" value="Unassembled WGS sequence"/>
</dbReference>
<organism evidence="6 7">
    <name type="scientific">Heyndrickxia oleronia</name>
    <dbReference type="NCBI Taxonomy" id="38875"/>
    <lineage>
        <taxon>Bacteria</taxon>
        <taxon>Bacillati</taxon>
        <taxon>Bacillota</taxon>
        <taxon>Bacilli</taxon>
        <taxon>Bacillales</taxon>
        <taxon>Bacillaceae</taxon>
        <taxon>Heyndrickxia</taxon>
    </lineage>
</organism>
<dbReference type="InterPro" id="IPR013324">
    <property type="entry name" value="RNA_pol_sigma_r3/r4-like"/>
</dbReference>
<reference evidence="6 7" key="1">
    <citation type="submission" date="2017-01" db="EMBL/GenBank/DDBJ databases">
        <title>Draft genome sequence of Bacillus oleronius.</title>
        <authorList>
            <person name="Allam M."/>
        </authorList>
    </citation>
    <scope>NUCLEOTIDE SEQUENCE [LARGE SCALE GENOMIC DNA]</scope>
    <source>
        <strain evidence="6 7">DSM 9356</strain>
    </source>
</reference>
<dbReference type="AlphaFoldDB" id="A0A8E2I4N7"/>